<evidence type="ECO:0000313" key="5">
    <source>
        <dbReference type="Proteomes" id="UP001162834"/>
    </source>
</evidence>
<dbReference type="EMBL" id="CP087164">
    <property type="protein sequence ID" value="UGS35623.1"/>
    <property type="molecule type" value="Genomic_DNA"/>
</dbReference>
<protein>
    <submittedName>
        <fullName evidence="4">HTH-type transcriptional regulator RcdA</fullName>
    </submittedName>
</protein>
<dbReference type="Pfam" id="PF00440">
    <property type="entry name" value="TetR_N"/>
    <property type="match status" value="1"/>
</dbReference>
<dbReference type="InterPro" id="IPR009057">
    <property type="entry name" value="Homeodomain-like_sf"/>
</dbReference>
<dbReference type="InterPro" id="IPR001647">
    <property type="entry name" value="HTH_TetR"/>
</dbReference>
<dbReference type="PROSITE" id="PS50977">
    <property type="entry name" value="HTH_TETR_2"/>
    <property type="match status" value="1"/>
</dbReference>
<dbReference type="GO" id="GO:0003700">
    <property type="term" value="F:DNA-binding transcription factor activity"/>
    <property type="evidence" value="ECO:0007669"/>
    <property type="project" value="TreeGrafter"/>
</dbReference>
<accession>A0A9E7C0Q1</accession>
<dbReference type="SUPFAM" id="SSF46689">
    <property type="entry name" value="Homeodomain-like"/>
    <property type="match status" value="1"/>
</dbReference>
<dbReference type="InterPro" id="IPR041583">
    <property type="entry name" value="TetR_C_31"/>
</dbReference>
<evidence type="ECO:0000256" key="1">
    <source>
        <dbReference type="ARBA" id="ARBA00023125"/>
    </source>
</evidence>
<evidence type="ECO:0000259" key="3">
    <source>
        <dbReference type="PROSITE" id="PS50977"/>
    </source>
</evidence>
<dbReference type="RefSeq" id="WP_259315305.1">
    <property type="nucleotide sequence ID" value="NZ_CP087164.1"/>
</dbReference>
<sequence>MSARRSGPQLDPDRRRRLLEATLRVVAERGVEGVTHRAVAKAAGVPLGSTTYYFESKDDLLAGAIELARERNFATQRRTFARMIEEGADLPRALATWVEEQAGGLRSQLVLDYRLYLAALNRPALRGESARWLEGITDLIREHTDAETARVLGYLLDGILIQAVMHDTIVLAADVEPVFRRLITS</sequence>
<dbReference type="Pfam" id="PF17940">
    <property type="entry name" value="TetR_C_31"/>
    <property type="match status" value="1"/>
</dbReference>
<name>A0A9E7C0Q1_9ACTN</name>
<keyword evidence="5" id="KW-1185">Reference proteome</keyword>
<organism evidence="4 5">
    <name type="scientific">Capillimicrobium parvum</name>
    <dbReference type="NCBI Taxonomy" id="2884022"/>
    <lineage>
        <taxon>Bacteria</taxon>
        <taxon>Bacillati</taxon>
        <taxon>Actinomycetota</taxon>
        <taxon>Thermoleophilia</taxon>
        <taxon>Solirubrobacterales</taxon>
        <taxon>Capillimicrobiaceae</taxon>
        <taxon>Capillimicrobium</taxon>
    </lineage>
</organism>
<dbReference type="Proteomes" id="UP001162834">
    <property type="component" value="Chromosome"/>
</dbReference>
<dbReference type="PANTHER" id="PTHR30055:SF231">
    <property type="entry name" value="TRANSCRIPTIONAL REGULATORY PROTEIN (PROBABLY DEOR-FAMILY)-RELATED"/>
    <property type="match status" value="1"/>
</dbReference>
<feature type="domain" description="HTH tetR-type" evidence="3">
    <location>
        <begin position="12"/>
        <end position="72"/>
    </location>
</feature>
<evidence type="ECO:0000313" key="4">
    <source>
        <dbReference type="EMBL" id="UGS35623.1"/>
    </source>
</evidence>
<dbReference type="InterPro" id="IPR050109">
    <property type="entry name" value="HTH-type_TetR-like_transc_reg"/>
</dbReference>
<evidence type="ECO:0000256" key="2">
    <source>
        <dbReference type="PROSITE-ProRule" id="PRU00335"/>
    </source>
</evidence>
<proteinExistence type="predicted"/>
<gene>
    <name evidence="4" type="primary">rcdA_2</name>
    <name evidence="4" type="ORF">DSM104329_02018</name>
</gene>
<dbReference type="PANTHER" id="PTHR30055">
    <property type="entry name" value="HTH-TYPE TRANSCRIPTIONAL REGULATOR RUTR"/>
    <property type="match status" value="1"/>
</dbReference>
<dbReference type="GO" id="GO:0000976">
    <property type="term" value="F:transcription cis-regulatory region binding"/>
    <property type="evidence" value="ECO:0007669"/>
    <property type="project" value="TreeGrafter"/>
</dbReference>
<dbReference type="KEGG" id="sbae:DSM104329_02018"/>
<keyword evidence="1 2" id="KW-0238">DNA-binding</keyword>
<dbReference type="Gene3D" id="1.10.357.10">
    <property type="entry name" value="Tetracycline Repressor, domain 2"/>
    <property type="match status" value="1"/>
</dbReference>
<dbReference type="AlphaFoldDB" id="A0A9E7C0Q1"/>
<reference evidence="4" key="1">
    <citation type="journal article" date="2022" name="Int. J. Syst. Evol. Microbiol.">
        <title>Pseudomonas aegrilactucae sp. nov. and Pseudomonas morbosilactucae sp. nov., pathogens causing bacterial rot of lettuce in Japan.</title>
        <authorList>
            <person name="Sawada H."/>
            <person name="Fujikawa T."/>
            <person name="Satou M."/>
        </authorList>
    </citation>
    <scope>NUCLEOTIDE SEQUENCE</scope>
    <source>
        <strain evidence="4">0166_1</strain>
    </source>
</reference>
<dbReference type="PRINTS" id="PR00455">
    <property type="entry name" value="HTHTETR"/>
</dbReference>
<feature type="DNA-binding region" description="H-T-H motif" evidence="2">
    <location>
        <begin position="35"/>
        <end position="54"/>
    </location>
</feature>